<dbReference type="SUPFAM" id="SSF54637">
    <property type="entry name" value="Thioesterase/thiol ester dehydrase-isomerase"/>
    <property type="match status" value="1"/>
</dbReference>
<dbReference type="InterPro" id="IPR006683">
    <property type="entry name" value="Thioestr_dom"/>
</dbReference>
<comment type="caution">
    <text evidence="2">The sequence shown here is derived from an EMBL/GenBank/DDBJ whole genome shotgun (WGS) entry which is preliminary data.</text>
</comment>
<dbReference type="InterPro" id="IPR029069">
    <property type="entry name" value="HotDog_dom_sf"/>
</dbReference>
<sequence>MAPTEQSVQDRFFPSFTCFGCGPANEAGLRLKSYAEGDLVTATFVPWPEHGNGFGTVNGGIISTVLDCHSAAAVFTEADRRGWVGDDGRPLPWVTAGLDVRFLRPTPLAGPLLLTGSVTDAAEAEMTAAVELVADGKVRATGVAVWKRFRPRR</sequence>
<accession>A0A853CK80</accession>
<name>A0A853CK80_9ACTN</name>
<dbReference type="Pfam" id="PF03061">
    <property type="entry name" value="4HBT"/>
    <property type="match status" value="1"/>
</dbReference>
<dbReference type="CDD" id="cd03443">
    <property type="entry name" value="PaaI_thioesterase"/>
    <property type="match status" value="1"/>
</dbReference>
<protein>
    <submittedName>
        <fullName evidence="2">Acyl-coenzyme A thioesterase PaaI-like protein</fullName>
    </submittedName>
</protein>
<gene>
    <name evidence="2" type="ORF">GGQ55_004613</name>
</gene>
<evidence type="ECO:0000313" key="2">
    <source>
        <dbReference type="EMBL" id="NYJ08335.1"/>
    </source>
</evidence>
<dbReference type="RefSeq" id="WP_218859403.1">
    <property type="nucleotide sequence ID" value="NZ_JACBZT010000001.1"/>
</dbReference>
<feature type="domain" description="Thioesterase" evidence="1">
    <location>
        <begin position="54"/>
        <end position="136"/>
    </location>
</feature>
<evidence type="ECO:0000259" key="1">
    <source>
        <dbReference type="Pfam" id="PF03061"/>
    </source>
</evidence>
<evidence type="ECO:0000313" key="3">
    <source>
        <dbReference type="Proteomes" id="UP000541969"/>
    </source>
</evidence>
<reference evidence="2 3" key="1">
    <citation type="submission" date="2020-07" db="EMBL/GenBank/DDBJ databases">
        <title>Sequencing the genomes of 1000 actinobacteria strains.</title>
        <authorList>
            <person name="Klenk H.-P."/>
        </authorList>
    </citation>
    <scope>NUCLEOTIDE SEQUENCE [LARGE SCALE GENOMIC DNA]</scope>
    <source>
        <strain evidence="2 3">DSM 104001</strain>
    </source>
</reference>
<keyword evidence="3" id="KW-1185">Reference proteome</keyword>
<organism evidence="2 3">
    <name type="scientific">Petropleomorpha daqingensis</name>
    <dbReference type="NCBI Taxonomy" id="2026353"/>
    <lineage>
        <taxon>Bacteria</taxon>
        <taxon>Bacillati</taxon>
        <taxon>Actinomycetota</taxon>
        <taxon>Actinomycetes</taxon>
        <taxon>Geodermatophilales</taxon>
        <taxon>Geodermatophilaceae</taxon>
        <taxon>Petropleomorpha</taxon>
    </lineage>
</organism>
<dbReference type="Gene3D" id="3.10.129.10">
    <property type="entry name" value="Hotdog Thioesterase"/>
    <property type="match status" value="1"/>
</dbReference>
<dbReference type="AlphaFoldDB" id="A0A853CK80"/>
<dbReference type="Proteomes" id="UP000541969">
    <property type="component" value="Unassembled WGS sequence"/>
</dbReference>
<dbReference type="EMBL" id="JACBZT010000001">
    <property type="protein sequence ID" value="NYJ08335.1"/>
    <property type="molecule type" value="Genomic_DNA"/>
</dbReference>
<proteinExistence type="predicted"/>